<evidence type="ECO:0000313" key="2">
    <source>
        <dbReference type="EMBL" id="ABA81752.1"/>
    </source>
</evidence>
<evidence type="ECO:0000256" key="1">
    <source>
        <dbReference type="SAM" id="Phobius"/>
    </source>
</evidence>
<dbReference type="EnsemblBacteria" id="ABA81752">
    <property type="protein sequence ID" value="ABA81752"/>
    <property type="gene ID" value="RSP_3910"/>
</dbReference>
<gene>
    <name evidence="2" type="ordered locus">RSP_3910</name>
</gene>
<keyword evidence="1" id="KW-0812">Transmembrane</keyword>
<dbReference type="Proteomes" id="UP000002703">
    <property type="component" value="Plasmid A"/>
</dbReference>
<dbReference type="RefSeq" id="WP_011836219.1">
    <property type="nucleotide sequence ID" value="NC_009007.1"/>
</dbReference>
<reference evidence="3" key="1">
    <citation type="submission" date="2005-10" db="EMBL/GenBank/DDBJ databases">
        <title>Finished sequence of plasmid A of Rhodobacter sphaeroides 2.4.1.</title>
        <authorList>
            <person name="Copeland A."/>
            <person name="Lucas S."/>
            <person name="Lapidus A."/>
            <person name="Barry K."/>
            <person name="Detter J.C."/>
            <person name="Glavina T."/>
            <person name="Hammon N."/>
            <person name="Israni S."/>
            <person name="Pitluck S."/>
            <person name="Richardson P."/>
            <person name="Mackenzie C."/>
            <person name="Choudhary M."/>
            <person name="Larimer F."/>
            <person name="Hauser L.J."/>
            <person name="Land M."/>
            <person name="Donohue T.J."/>
            <person name="Kaplan S."/>
        </authorList>
    </citation>
    <scope>NUCLEOTIDE SEQUENCE [LARGE SCALE GENOMIC DNA]</scope>
    <source>
        <strain evidence="3">ATCC 17023 / DSM 158 / JCM 6121 / CCUG 31486 / LMG 2827 / NBRC 12203 / NCIMB 8253 / ATH 2.4.1.</strain>
        <plasmid evidence="3">A</plasmid>
    </source>
</reference>
<protein>
    <submittedName>
        <fullName evidence="2">Uncharacterized protein</fullName>
    </submittedName>
</protein>
<reference evidence="2 3" key="2">
    <citation type="journal article" date="2012" name="J. Bacteriol.">
        <title>Revised Sequence and Annotation of the Rhodobacter sphaeroides 2.4.1 Genome.</title>
        <authorList>
            <person name="Kontur W.S."/>
            <person name="Schackwitz W.S."/>
            <person name="Ivanova N."/>
            <person name="Martin J."/>
            <person name="Labutti K."/>
            <person name="Deshpande S."/>
            <person name="Tice H.N."/>
            <person name="Pennacchio C."/>
            <person name="Sodergren E."/>
            <person name="Weinstock G.M."/>
            <person name="Noguera D.R."/>
            <person name="Donohue T.J."/>
        </authorList>
    </citation>
    <scope>NUCLEOTIDE SEQUENCE [LARGE SCALE GENOMIC DNA]</scope>
    <source>
        <strain evidence="3">ATCC 17023 / DSM 158 / JCM 6121 / CCUG 31486 / LMG 2827 / NBRC 12203 / NCIMB 8253 / ATH 2.4.1.</strain>
    </source>
</reference>
<dbReference type="AlphaFoldDB" id="Q3HKJ2"/>
<keyword evidence="1" id="KW-0472">Membrane</keyword>
<geneLocation type="plasmid" evidence="2 3">
    <name>A</name>
</geneLocation>
<dbReference type="PATRIC" id="fig|272943.9.peg.4327"/>
<keyword evidence="1" id="KW-1133">Transmembrane helix</keyword>
<accession>Q3HKJ2</accession>
<organism evidence="2 3">
    <name type="scientific">Cereibacter sphaeroides (strain ATCC 17023 / DSM 158 / JCM 6121 / CCUG 31486 / LMG 2827 / NBRC 12203 / NCIMB 8253 / ATH 2.4.1.)</name>
    <name type="common">Rhodobacter sphaeroides</name>
    <dbReference type="NCBI Taxonomy" id="272943"/>
    <lineage>
        <taxon>Bacteria</taxon>
        <taxon>Pseudomonadati</taxon>
        <taxon>Pseudomonadota</taxon>
        <taxon>Alphaproteobacteria</taxon>
        <taxon>Rhodobacterales</taxon>
        <taxon>Paracoccaceae</taxon>
        <taxon>Cereibacter</taxon>
    </lineage>
</organism>
<feature type="transmembrane region" description="Helical" evidence="1">
    <location>
        <begin position="24"/>
        <end position="45"/>
    </location>
</feature>
<name>Q3HKJ2_CERS4</name>
<dbReference type="EMBL" id="DQ232586">
    <property type="protein sequence ID" value="ABA81752.1"/>
    <property type="molecule type" value="Genomic_DNA"/>
</dbReference>
<dbReference type="GeneID" id="4796470"/>
<keyword evidence="2" id="KW-0614">Plasmid</keyword>
<proteinExistence type="predicted"/>
<dbReference type="KEGG" id="rsp:RSP_3910"/>
<evidence type="ECO:0000313" key="3">
    <source>
        <dbReference type="Proteomes" id="UP000002703"/>
    </source>
</evidence>
<keyword evidence="3" id="KW-1185">Reference proteome</keyword>
<sequence>MMLQDTEEGLRLLFRALPAGAQTALIWSAVLLYYSCLLHAADILAGRFRDRFLLRRLQSGPARLHPQERRLRRMVMNDAAAARRLMEYELSRGAPGLAAAAEWAADRLERERK</sequence>